<comment type="catalytic activity">
    <reaction evidence="5">
        <text>dUTP + H2O = dUMP + diphosphate + H(+)</text>
        <dbReference type="Rhea" id="RHEA:10248"/>
        <dbReference type="ChEBI" id="CHEBI:15377"/>
        <dbReference type="ChEBI" id="CHEBI:15378"/>
        <dbReference type="ChEBI" id="CHEBI:33019"/>
        <dbReference type="ChEBI" id="CHEBI:61555"/>
        <dbReference type="ChEBI" id="CHEBI:246422"/>
        <dbReference type="EC" id="3.6.1.23"/>
    </reaction>
</comment>
<feature type="domain" description="dUTPase-like" evidence="7">
    <location>
        <begin position="30"/>
        <end position="136"/>
    </location>
</feature>
<dbReference type="InParanoid" id="H3H0R2"/>
<dbReference type="GeneID" id="94218313"/>
<keyword evidence="4 5" id="KW-0546">Nucleotide metabolism</keyword>
<sequence>MNALFLQAVSQYQYTALPQEGFHLEHESAVVPSKRIIDVGYDLTVVGVYKRPTKLTTMFETFVSVEIPLGFYAEIVSRSSICKTGYMLANNVGIIDPSFTGTLKVALIKVDESMPDLTLPASVVQLIIKPYVVTEAYVMDKKHITTRRGCVSTTISEITPEWEALGFSCKEEYEWYLRDQAVLEVWDAYQCNQDYITDGGEDSDSDDNEDEYVDEYAEILEERFEAQYAHDTRYGYDSDDDDDESDDEVGETWVRMAFVESNSESDDGYYDSSDYEE</sequence>
<dbReference type="InterPro" id="IPR036157">
    <property type="entry name" value="dUTPase-like_sf"/>
</dbReference>
<keyword evidence="5" id="KW-0460">Magnesium</keyword>
<comment type="pathway">
    <text evidence="1 5">Pyrimidine metabolism; dUMP biosynthesis; dUMP from dCTP (dUTP route): step 2/2.</text>
</comment>
<comment type="function">
    <text evidence="5">Involved in nucleotide metabolism via production of dUMP, the immediate precursor of thymidine nucleotides, and decreases the intracellular concentration of dUTP so that uracil cannot be incorporated into DNA.</text>
</comment>
<dbReference type="InterPro" id="IPR033704">
    <property type="entry name" value="dUTPase_trimeric"/>
</dbReference>
<dbReference type="GO" id="GO:0000287">
    <property type="term" value="F:magnesium ion binding"/>
    <property type="evidence" value="ECO:0000318"/>
    <property type="project" value="GO_Central"/>
</dbReference>
<keyword evidence="3 5" id="KW-0378">Hydrolase</keyword>
<dbReference type="Gene3D" id="2.70.40.10">
    <property type="match status" value="1"/>
</dbReference>
<dbReference type="EnsemblProtists" id="Phyra83763">
    <property type="protein sequence ID" value="Phyra83763"/>
    <property type="gene ID" value="Phyra83763"/>
</dbReference>
<evidence type="ECO:0000256" key="5">
    <source>
        <dbReference type="RuleBase" id="RU367024"/>
    </source>
</evidence>
<feature type="compositionally biased region" description="Acidic residues" evidence="6">
    <location>
        <begin position="263"/>
        <end position="277"/>
    </location>
</feature>
<keyword evidence="5" id="KW-0479">Metal-binding</keyword>
<reference evidence="9" key="1">
    <citation type="journal article" date="2006" name="Science">
        <title>Phytophthora genome sequences uncover evolutionary origins and mechanisms of pathogenesis.</title>
        <authorList>
            <person name="Tyler B.M."/>
            <person name="Tripathy S."/>
            <person name="Zhang X."/>
            <person name="Dehal P."/>
            <person name="Jiang R.H."/>
            <person name="Aerts A."/>
            <person name="Arredondo F.D."/>
            <person name="Baxter L."/>
            <person name="Bensasson D."/>
            <person name="Beynon J.L."/>
            <person name="Chapman J."/>
            <person name="Damasceno C.M."/>
            <person name="Dorrance A.E."/>
            <person name="Dou D."/>
            <person name="Dickerman A.W."/>
            <person name="Dubchak I.L."/>
            <person name="Garbelotto M."/>
            <person name="Gijzen M."/>
            <person name="Gordon S.G."/>
            <person name="Govers F."/>
            <person name="Grunwald N.J."/>
            <person name="Huang W."/>
            <person name="Ivors K.L."/>
            <person name="Jones R.W."/>
            <person name="Kamoun S."/>
            <person name="Krampis K."/>
            <person name="Lamour K.H."/>
            <person name="Lee M.K."/>
            <person name="McDonald W.H."/>
            <person name="Medina M."/>
            <person name="Meijer H.J."/>
            <person name="Nordberg E.K."/>
            <person name="Maclean D.J."/>
            <person name="Ospina-Giraldo M.D."/>
            <person name="Morris P.F."/>
            <person name="Phuntumart V."/>
            <person name="Putnam N.H."/>
            <person name="Rash S."/>
            <person name="Rose J.K."/>
            <person name="Sakihama Y."/>
            <person name="Salamov A.A."/>
            <person name="Savidor A."/>
            <person name="Scheuring C.F."/>
            <person name="Smith B.M."/>
            <person name="Sobral B.W."/>
            <person name="Terry A."/>
            <person name="Torto-Alalibo T.A."/>
            <person name="Win J."/>
            <person name="Xu Z."/>
            <person name="Zhang H."/>
            <person name="Grigoriev I.V."/>
            <person name="Rokhsar D.S."/>
            <person name="Boore J.L."/>
        </authorList>
    </citation>
    <scope>NUCLEOTIDE SEQUENCE [LARGE SCALE GENOMIC DNA]</scope>
    <source>
        <strain evidence="9">Pr102</strain>
    </source>
</reference>
<dbReference type="GO" id="GO:0004170">
    <property type="term" value="F:dUTP diphosphatase activity"/>
    <property type="evidence" value="ECO:0000318"/>
    <property type="project" value="GO_Central"/>
</dbReference>
<evidence type="ECO:0000313" key="8">
    <source>
        <dbReference type="EnsemblProtists" id="Phyra83763"/>
    </source>
</evidence>
<dbReference type="EMBL" id="DS566093">
    <property type="status" value="NOT_ANNOTATED_CDS"/>
    <property type="molecule type" value="Genomic_DNA"/>
</dbReference>
<evidence type="ECO:0000256" key="4">
    <source>
        <dbReference type="ARBA" id="ARBA00023080"/>
    </source>
</evidence>
<dbReference type="OrthoDB" id="10261072at2759"/>
<dbReference type="Pfam" id="PF00692">
    <property type="entry name" value="dUTPase"/>
    <property type="match status" value="1"/>
</dbReference>
<dbReference type="VEuPathDB" id="FungiDB:KRP23_1197"/>
<dbReference type="SUPFAM" id="SSF51283">
    <property type="entry name" value="dUTPase-like"/>
    <property type="match status" value="1"/>
</dbReference>
<dbReference type="STRING" id="164328.H3H0R2"/>
<dbReference type="RefSeq" id="XP_067751765.1">
    <property type="nucleotide sequence ID" value="XM_067882398.1"/>
</dbReference>
<evidence type="ECO:0000256" key="2">
    <source>
        <dbReference type="ARBA" id="ARBA00006581"/>
    </source>
</evidence>
<protein>
    <recommendedName>
        <fullName evidence="5">Deoxyuridine 5'-triphosphate nucleotidohydrolase</fullName>
        <shortName evidence="5">dUTPase</shortName>
        <ecNumber evidence="5">3.6.1.23</ecNumber>
    </recommendedName>
    <alternativeName>
        <fullName evidence="5">dUTP pyrophosphatase</fullName>
    </alternativeName>
</protein>
<dbReference type="EC" id="3.6.1.23" evidence="5"/>
<dbReference type="Proteomes" id="UP000005238">
    <property type="component" value="Unassembled WGS sequence"/>
</dbReference>
<feature type="region of interest" description="Disordered" evidence="6">
    <location>
        <begin position="258"/>
        <end position="277"/>
    </location>
</feature>
<dbReference type="PANTHER" id="PTHR11241:SF0">
    <property type="entry name" value="DEOXYURIDINE 5'-TRIPHOSPHATE NUCLEOTIDOHYDROLASE"/>
    <property type="match status" value="1"/>
</dbReference>
<keyword evidence="9" id="KW-1185">Reference proteome</keyword>
<proteinExistence type="inferred from homology"/>
<comment type="cofactor">
    <cofactor evidence="5">
        <name>Mg(2+)</name>
        <dbReference type="ChEBI" id="CHEBI:18420"/>
    </cofactor>
</comment>
<dbReference type="InterPro" id="IPR029054">
    <property type="entry name" value="dUTPase-like"/>
</dbReference>
<dbReference type="PANTHER" id="PTHR11241">
    <property type="entry name" value="DEOXYURIDINE 5'-TRIPHOSPHATE NUCLEOTIDOHYDROLASE"/>
    <property type="match status" value="1"/>
</dbReference>
<evidence type="ECO:0000256" key="3">
    <source>
        <dbReference type="ARBA" id="ARBA00022801"/>
    </source>
</evidence>
<evidence type="ECO:0000256" key="1">
    <source>
        <dbReference type="ARBA" id="ARBA00005142"/>
    </source>
</evidence>
<evidence type="ECO:0000256" key="6">
    <source>
        <dbReference type="SAM" id="MobiDB-lite"/>
    </source>
</evidence>
<feature type="compositionally biased region" description="Acidic residues" evidence="6">
    <location>
        <begin position="237"/>
        <end position="250"/>
    </location>
</feature>
<evidence type="ECO:0000313" key="9">
    <source>
        <dbReference type="Proteomes" id="UP000005238"/>
    </source>
</evidence>
<evidence type="ECO:0000259" key="7">
    <source>
        <dbReference type="Pfam" id="PF00692"/>
    </source>
</evidence>
<dbReference type="HOGENOM" id="CLU_1006370_0_0_1"/>
<feature type="region of interest" description="Disordered" evidence="6">
    <location>
        <begin position="231"/>
        <end position="252"/>
    </location>
</feature>
<dbReference type="AlphaFoldDB" id="H3H0R2"/>
<accession>H3H0R2</accession>
<name>H3H0R2_PHYRM</name>
<dbReference type="InterPro" id="IPR008181">
    <property type="entry name" value="dUTPase"/>
</dbReference>
<dbReference type="GO" id="GO:0046081">
    <property type="term" value="P:dUTP catabolic process"/>
    <property type="evidence" value="ECO:0000318"/>
    <property type="project" value="GO_Central"/>
</dbReference>
<organism evidence="8 9">
    <name type="scientific">Phytophthora ramorum</name>
    <name type="common">Sudden oak death agent</name>
    <dbReference type="NCBI Taxonomy" id="164328"/>
    <lineage>
        <taxon>Eukaryota</taxon>
        <taxon>Sar</taxon>
        <taxon>Stramenopiles</taxon>
        <taxon>Oomycota</taxon>
        <taxon>Peronosporomycetes</taxon>
        <taxon>Peronosporales</taxon>
        <taxon>Peronosporaceae</taxon>
        <taxon>Phytophthora</taxon>
    </lineage>
</organism>
<dbReference type="GO" id="GO:0006226">
    <property type="term" value="P:dUMP biosynthetic process"/>
    <property type="evidence" value="ECO:0000318"/>
    <property type="project" value="GO_Central"/>
</dbReference>
<reference evidence="8" key="2">
    <citation type="submission" date="2015-06" db="UniProtKB">
        <authorList>
            <consortium name="EnsemblProtists"/>
        </authorList>
    </citation>
    <scope>IDENTIFICATION</scope>
    <source>
        <strain evidence="8">Pr102</strain>
    </source>
</reference>
<comment type="similarity">
    <text evidence="2 5">Belongs to the dUTPase family.</text>
</comment>
<dbReference type="UniPathway" id="UPA00610">
    <property type="reaction ID" value="UER00666"/>
</dbReference>
<dbReference type="CDD" id="cd07557">
    <property type="entry name" value="trimeric_dUTPase"/>
    <property type="match status" value="1"/>
</dbReference>